<dbReference type="GO" id="GO:0071486">
    <property type="term" value="P:cellular response to high light intensity"/>
    <property type="evidence" value="ECO:0007669"/>
    <property type="project" value="InterPro"/>
</dbReference>
<feature type="transmembrane region" description="Helical" evidence="1">
    <location>
        <begin position="121"/>
        <end position="138"/>
    </location>
</feature>
<feature type="transmembrane region" description="Helical" evidence="1">
    <location>
        <begin position="90"/>
        <end position="109"/>
    </location>
</feature>
<keyword evidence="1" id="KW-1133">Transmembrane helix</keyword>
<dbReference type="PANTHER" id="PTHR36490:SF1">
    <property type="entry name" value="STRESS ENHANCED PROTEIN 2, CHLOROPLASTIC"/>
    <property type="match status" value="1"/>
</dbReference>
<dbReference type="GO" id="GO:0009507">
    <property type="term" value="C:chloroplast"/>
    <property type="evidence" value="ECO:0007669"/>
    <property type="project" value="UniProtKB-SubCell"/>
</dbReference>
<name>A0A6M3WGZ0_CARPA</name>
<protein>
    <submittedName>
        <fullName evidence="2">Light-harvesting chlorophyll a/b-binding protein</fullName>
    </submittedName>
</protein>
<proteinExistence type="predicted"/>
<dbReference type="InterPro" id="IPR044971">
    <property type="entry name" value="SEP2"/>
</dbReference>
<accession>A0A6M3WGZ0</accession>
<keyword evidence="1" id="KW-0472">Membrane</keyword>
<dbReference type="EMBL" id="MN583024">
    <property type="protein sequence ID" value="QJF74561.1"/>
    <property type="molecule type" value="Genomic_DNA"/>
</dbReference>
<keyword evidence="1" id="KW-0812">Transmembrane</keyword>
<sequence length="178" mass="19589">MALARAIRCNFRCNLPSPKPPALARQSPPEKIVLQPRLCTLRSFASDRAGLVKTPREANQDNTSPFFETLSEYIESSKKSQDIEIISGRLAMIVFAVTVATEVVTGNSIFRKMDLEGITEAAGVGLGAMMIAAIFAWLSSARSRVSRIFTVGCNTFIDSLIDQIVDGLFYESDWSDDF</sequence>
<dbReference type="Gene3D" id="1.10.3460.10">
    <property type="entry name" value="Chlorophyll a/b binding protein domain"/>
    <property type="match status" value="1"/>
</dbReference>
<evidence type="ECO:0000256" key="1">
    <source>
        <dbReference type="SAM" id="Phobius"/>
    </source>
</evidence>
<organism evidence="2">
    <name type="scientific">Carica papaya</name>
    <name type="common">Papaya</name>
    <dbReference type="NCBI Taxonomy" id="3649"/>
    <lineage>
        <taxon>Eukaryota</taxon>
        <taxon>Viridiplantae</taxon>
        <taxon>Streptophyta</taxon>
        <taxon>Embryophyta</taxon>
        <taxon>Tracheophyta</taxon>
        <taxon>Spermatophyta</taxon>
        <taxon>Magnoliopsida</taxon>
        <taxon>eudicotyledons</taxon>
        <taxon>Gunneridae</taxon>
        <taxon>Pentapetalae</taxon>
        <taxon>rosids</taxon>
        <taxon>malvids</taxon>
        <taxon>Brassicales</taxon>
        <taxon>Caricaceae</taxon>
        <taxon>Carica</taxon>
    </lineage>
</organism>
<dbReference type="OrthoDB" id="1937750at2759"/>
<evidence type="ECO:0000313" key="2">
    <source>
        <dbReference type="EMBL" id="QJF74561.1"/>
    </source>
</evidence>
<gene>
    <name evidence="2" type="primary">SEP2</name>
</gene>
<dbReference type="GO" id="GO:0016020">
    <property type="term" value="C:membrane"/>
    <property type="evidence" value="ECO:0007669"/>
    <property type="project" value="UniProtKB-SubCell"/>
</dbReference>
<reference evidence="2" key="1">
    <citation type="submission" date="2019-10" db="EMBL/GenBank/DDBJ databases">
        <title>Genes encoding light-harvesting chlorophyll a/b-binding proteins in papaya (Carica papaya L.) and insight into lineage-specific evolution in Brassicaceae.</title>
        <authorList>
            <person name="Zou Z."/>
        </authorList>
    </citation>
    <scope>NUCLEOTIDE SEQUENCE</scope>
</reference>
<dbReference type="AlphaFoldDB" id="A0A6M3WGZ0"/>
<dbReference type="PANTHER" id="PTHR36490">
    <property type="entry name" value="STRESS ENHANCED PROTEIN 2, CHLOROPLASTIC"/>
    <property type="match status" value="1"/>
</dbReference>
<dbReference type="SUPFAM" id="SSF103511">
    <property type="entry name" value="Chlorophyll a-b binding protein"/>
    <property type="match status" value="1"/>
</dbReference>